<keyword evidence="2" id="KW-0472">Membrane</keyword>
<feature type="transmembrane region" description="Helical" evidence="2">
    <location>
        <begin position="7"/>
        <end position="30"/>
    </location>
</feature>
<name>A0A329E1I5_VIBDI</name>
<evidence type="ECO:0000259" key="3">
    <source>
        <dbReference type="Pfam" id="PF02397"/>
    </source>
</evidence>
<protein>
    <submittedName>
        <fullName evidence="4">Lipopolysaccharide/colanic/teichoic acid biosynthesis glycosyltransferase</fullName>
    </submittedName>
</protein>
<evidence type="ECO:0000313" key="5">
    <source>
        <dbReference type="Proteomes" id="UP000248729"/>
    </source>
</evidence>
<organism evidence="4 5">
    <name type="scientific">Vibrio diazotrophicus</name>
    <dbReference type="NCBI Taxonomy" id="685"/>
    <lineage>
        <taxon>Bacteria</taxon>
        <taxon>Pseudomonadati</taxon>
        <taxon>Pseudomonadota</taxon>
        <taxon>Gammaproteobacteria</taxon>
        <taxon>Vibrionales</taxon>
        <taxon>Vibrionaceae</taxon>
        <taxon>Vibrio</taxon>
    </lineage>
</organism>
<evidence type="ECO:0000256" key="2">
    <source>
        <dbReference type="SAM" id="Phobius"/>
    </source>
</evidence>
<evidence type="ECO:0000313" key="4">
    <source>
        <dbReference type="EMBL" id="RAS53757.1"/>
    </source>
</evidence>
<feature type="domain" description="Bacterial sugar transferase" evidence="3">
    <location>
        <begin position="3"/>
        <end position="172"/>
    </location>
</feature>
<dbReference type="Pfam" id="PF02397">
    <property type="entry name" value="Bac_transf"/>
    <property type="match status" value="1"/>
</dbReference>
<reference evidence="4 5" key="1">
    <citation type="submission" date="2018-06" db="EMBL/GenBank/DDBJ databases">
        <title>Freshwater and sediment microbial communities from various areas in North America, analyzing microbe dynamics in response to fracking.</title>
        <authorList>
            <person name="Lamendella R."/>
        </authorList>
    </citation>
    <scope>NUCLEOTIDE SEQUENCE [LARGE SCALE GENOMIC DNA]</scope>
    <source>
        <strain evidence="4 5">99A</strain>
    </source>
</reference>
<dbReference type="Proteomes" id="UP000248729">
    <property type="component" value="Unassembled WGS sequence"/>
</dbReference>
<evidence type="ECO:0000256" key="1">
    <source>
        <dbReference type="ARBA" id="ARBA00006464"/>
    </source>
</evidence>
<accession>A0A329E1I5</accession>
<gene>
    <name evidence="4" type="ORF">DET48_1567</name>
</gene>
<keyword evidence="4" id="KW-0808">Transferase</keyword>
<dbReference type="PANTHER" id="PTHR30576:SF10">
    <property type="entry name" value="SLL5057 PROTEIN"/>
    <property type="match status" value="1"/>
</dbReference>
<comment type="similarity">
    <text evidence="1">Belongs to the bacterial sugar transferase family.</text>
</comment>
<proteinExistence type="inferred from homology"/>
<dbReference type="EMBL" id="QLTR01000056">
    <property type="protein sequence ID" value="RAS53757.1"/>
    <property type="molecule type" value="Genomic_DNA"/>
</dbReference>
<sequence>MIRIFDFLFSFLGLLLLWPILLIIYVLGYFDTGSPIFRQERVGRNKKPFTLIKFRTMPVNTQSVATHLVGASSVTKLGSFLRKTKLDELPQLINVVKGEMSLVGPRPCLFNQKDLIDAREARGVFQVLPGVTGLAQVNEIDMSTPEKLAEWDEKMIQTMSLKNYFTYLIQTATGKGAGDRV</sequence>
<dbReference type="PANTHER" id="PTHR30576">
    <property type="entry name" value="COLANIC BIOSYNTHESIS UDP-GLUCOSE LIPID CARRIER TRANSFERASE"/>
    <property type="match status" value="1"/>
</dbReference>
<keyword evidence="2" id="KW-0812">Transmembrane</keyword>
<dbReference type="AlphaFoldDB" id="A0A329E1I5"/>
<dbReference type="GO" id="GO:0016780">
    <property type="term" value="F:phosphotransferase activity, for other substituted phosphate groups"/>
    <property type="evidence" value="ECO:0007669"/>
    <property type="project" value="TreeGrafter"/>
</dbReference>
<keyword evidence="2" id="KW-1133">Transmembrane helix</keyword>
<comment type="caution">
    <text evidence="4">The sequence shown here is derived from an EMBL/GenBank/DDBJ whole genome shotgun (WGS) entry which is preliminary data.</text>
</comment>
<dbReference type="InterPro" id="IPR003362">
    <property type="entry name" value="Bact_transf"/>
</dbReference>